<dbReference type="InterPro" id="IPR058059">
    <property type="entry name" value="PA3496-like"/>
</dbReference>
<dbReference type="AlphaFoldDB" id="A0A1I1H6W4"/>
<dbReference type="RefSeq" id="WP_091962363.1">
    <property type="nucleotide sequence ID" value="NZ_FOLH01000003.1"/>
</dbReference>
<evidence type="ECO:0000313" key="2">
    <source>
        <dbReference type="Proteomes" id="UP000199058"/>
    </source>
</evidence>
<protein>
    <recommendedName>
        <fullName evidence="3">Leucyl-tRNA synthetase</fullName>
    </recommendedName>
</protein>
<gene>
    <name evidence="1" type="ORF">SAMN05660443_1830</name>
</gene>
<name>A0A1I1H6W4_9GAMM</name>
<dbReference type="Pfam" id="PF26620">
    <property type="entry name" value="DUF8197"/>
    <property type="match status" value="1"/>
</dbReference>
<dbReference type="NCBIfam" id="NF046101">
    <property type="entry name" value="PA3496_fam"/>
    <property type="match status" value="1"/>
</dbReference>
<proteinExistence type="predicted"/>
<evidence type="ECO:0000313" key="1">
    <source>
        <dbReference type="EMBL" id="SFC19455.1"/>
    </source>
</evidence>
<evidence type="ECO:0008006" key="3">
    <source>
        <dbReference type="Google" id="ProtNLM"/>
    </source>
</evidence>
<keyword evidence="2" id="KW-1185">Reference proteome</keyword>
<dbReference type="EMBL" id="FOLH01000003">
    <property type="protein sequence ID" value="SFC19455.1"/>
    <property type="molecule type" value="Genomic_DNA"/>
</dbReference>
<dbReference type="OrthoDB" id="6121527at2"/>
<reference evidence="1 2" key="1">
    <citation type="submission" date="2016-10" db="EMBL/GenBank/DDBJ databases">
        <authorList>
            <person name="de Groot N.N."/>
        </authorList>
    </citation>
    <scope>NUCLEOTIDE SEQUENCE [LARGE SCALE GENOMIC DNA]</scope>
    <source>
        <strain evidence="1 2">DSM 18438</strain>
    </source>
</reference>
<organism evidence="1 2">
    <name type="scientific">Marinospirillum celere</name>
    <dbReference type="NCBI Taxonomy" id="1122252"/>
    <lineage>
        <taxon>Bacteria</taxon>
        <taxon>Pseudomonadati</taxon>
        <taxon>Pseudomonadota</taxon>
        <taxon>Gammaproteobacteria</taxon>
        <taxon>Oceanospirillales</taxon>
        <taxon>Oceanospirillaceae</taxon>
        <taxon>Marinospirillum</taxon>
    </lineage>
</organism>
<dbReference type="InterPro" id="IPR058510">
    <property type="entry name" value="DUF8197"/>
</dbReference>
<accession>A0A1I1H6W4</accession>
<sequence>MGREEVAYDDDDDFEVAVNDDDYELDVVSKDSLTNRDGTPIAKRRMIEALLEERRLKRQLDDEYDFDE</sequence>
<dbReference type="Proteomes" id="UP000199058">
    <property type="component" value="Unassembled WGS sequence"/>
</dbReference>